<keyword evidence="5" id="KW-1185">Reference proteome</keyword>
<evidence type="ECO:0000313" key="4">
    <source>
        <dbReference type="EMBL" id="MBM6699300.1"/>
    </source>
</evidence>
<dbReference type="AlphaFoldDB" id="A0A938WXC2"/>
<dbReference type="EMBL" id="JACLYU010000003">
    <property type="protein sequence ID" value="MBM6699300.1"/>
    <property type="molecule type" value="Genomic_DNA"/>
</dbReference>
<gene>
    <name evidence="4" type="ORF">H7U32_02940</name>
</gene>
<keyword evidence="3" id="KW-0472">Membrane</keyword>
<keyword evidence="3" id="KW-0812">Transmembrane</keyword>
<name>A0A938WXC2_9BIFI</name>
<reference evidence="4" key="2">
    <citation type="journal article" date="2021" name="Sci. Rep.">
        <title>The distribution of antibiotic resistance genes in chicken gut microbiota commensals.</title>
        <authorList>
            <person name="Juricova H."/>
            <person name="Matiasovicova J."/>
            <person name="Kubasova T."/>
            <person name="Cejkova D."/>
            <person name="Rychlik I."/>
        </authorList>
    </citation>
    <scope>NUCLEOTIDE SEQUENCE</scope>
    <source>
        <strain evidence="4">An836</strain>
    </source>
</reference>
<reference evidence="4" key="1">
    <citation type="submission" date="2020-08" db="EMBL/GenBank/DDBJ databases">
        <authorList>
            <person name="Cejkova D."/>
            <person name="Kubasova T."/>
            <person name="Jahodarova E."/>
            <person name="Rychlik I."/>
        </authorList>
    </citation>
    <scope>NUCLEOTIDE SEQUENCE</scope>
    <source>
        <strain evidence="4">An836</strain>
    </source>
</reference>
<feature type="coiled-coil region" evidence="1">
    <location>
        <begin position="141"/>
        <end position="168"/>
    </location>
</feature>
<organism evidence="4 5">
    <name type="scientific">Bifidobacterium pullorum subsp. saeculare</name>
    <dbReference type="NCBI Taxonomy" id="78257"/>
    <lineage>
        <taxon>Bacteria</taxon>
        <taxon>Bacillati</taxon>
        <taxon>Actinomycetota</taxon>
        <taxon>Actinomycetes</taxon>
        <taxon>Bifidobacteriales</taxon>
        <taxon>Bifidobacteriaceae</taxon>
        <taxon>Bifidobacterium</taxon>
    </lineage>
</organism>
<proteinExistence type="predicted"/>
<keyword evidence="1" id="KW-0175">Coiled coil</keyword>
<keyword evidence="3" id="KW-1133">Transmembrane helix</keyword>
<feature type="compositionally biased region" description="Basic and acidic residues" evidence="2">
    <location>
        <begin position="252"/>
        <end position="262"/>
    </location>
</feature>
<accession>A0A938WXC2</accession>
<evidence type="ECO:0000256" key="3">
    <source>
        <dbReference type="SAM" id="Phobius"/>
    </source>
</evidence>
<dbReference type="Proteomes" id="UP000718821">
    <property type="component" value="Unassembled WGS sequence"/>
</dbReference>
<sequence length="408" mass="42955">METQNQGMPMPGGGKAEGPAIRFCPNCGAPQQDEGRFCAVCGQRLLPDETQPAVTAPATVAAATPAMAWQEETVTPPSIPVAAPAAEPHWQAQSPQAATAQTKGRSRGMVAAIVAAAMIAVAVCAYAVGAAIGAHRYSVASDQAEAEIAALERVVSQAQSTREEAERILSADDQSLVRLGTELNEARAILTSPDRPNVLFIWQTFRAADQATKRAESARTAKTTLSKTARSVEKTVAAEQHAAESLDADDSADARGKLESAHDQALPPSVDGLRTYRNARFGYSVAIPDSYKWGKESDDGASRSFTDTSGRITVSVSGENNTSGATPESLQSAMAAGHSDITYQTHGENFAVVSYYENGKGIYIKKFVNAGTIATLHLQWPADLTDSVGGPLTEQTEDSFRPGNSTAS</sequence>
<comment type="caution">
    <text evidence="4">The sequence shown here is derived from an EMBL/GenBank/DDBJ whole genome shotgun (WGS) entry which is preliminary data.</text>
</comment>
<dbReference type="RefSeq" id="WP_204467924.1">
    <property type="nucleotide sequence ID" value="NZ_JACLYU010000003.1"/>
</dbReference>
<feature type="region of interest" description="Disordered" evidence="2">
    <location>
        <begin position="235"/>
        <end position="271"/>
    </location>
</feature>
<feature type="transmembrane region" description="Helical" evidence="3">
    <location>
        <begin position="110"/>
        <end position="132"/>
    </location>
</feature>
<protein>
    <submittedName>
        <fullName evidence="4">Zinc ribbon domain-containing protein</fullName>
    </submittedName>
</protein>
<evidence type="ECO:0000256" key="2">
    <source>
        <dbReference type="SAM" id="MobiDB-lite"/>
    </source>
</evidence>
<evidence type="ECO:0000313" key="5">
    <source>
        <dbReference type="Proteomes" id="UP000718821"/>
    </source>
</evidence>
<feature type="region of interest" description="Disordered" evidence="2">
    <location>
        <begin position="388"/>
        <end position="408"/>
    </location>
</feature>
<evidence type="ECO:0000256" key="1">
    <source>
        <dbReference type="SAM" id="Coils"/>
    </source>
</evidence>